<dbReference type="PANTHER" id="PTHR13129">
    <property type="entry name" value="VPRBP PROTEIN-RELATED"/>
    <property type="match status" value="1"/>
</dbReference>
<reference evidence="4" key="1">
    <citation type="submission" date="2020-06" db="EMBL/GenBank/DDBJ databases">
        <authorList>
            <person name="Li T."/>
            <person name="Hu X."/>
            <person name="Zhang T."/>
            <person name="Song X."/>
            <person name="Zhang H."/>
            <person name="Dai N."/>
            <person name="Sheng W."/>
            <person name="Hou X."/>
            <person name="Wei L."/>
        </authorList>
    </citation>
    <scope>NUCLEOTIDE SEQUENCE</scope>
    <source>
        <strain evidence="4">G02</strain>
        <tissue evidence="4">Leaf</tissue>
    </source>
</reference>
<reference evidence="4" key="2">
    <citation type="journal article" date="2024" name="Plant">
        <title>Genomic evolution and insights into agronomic trait innovations of Sesamum species.</title>
        <authorList>
            <person name="Miao H."/>
            <person name="Wang L."/>
            <person name="Qu L."/>
            <person name="Liu H."/>
            <person name="Sun Y."/>
            <person name="Le M."/>
            <person name="Wang Q."/>
            <person name="Wei S."/>
            <person name="Zheng Y."/>
            <person name="Lin W."/>
            <person name="Duan Y."/>
            <person name="Cao H."/>
            <person name="Xiong S."/>
            <person name="Wang X."/>
            <person name="Wei L."/>
            <person name="Li C."/>
            <person name="Ma Q."/>
            <person name="Ju M."/>
            <person name="Zhao R."/>
            <person name="Li G."/>
            <person name="Mu C."/>
            <person name="Tian Q."/>
            <person name="Mei H."/>
            <person name="Zhang T."/>
            <person name="Gao T."/>
            <person name="Zhang H."/>
        </authorList>
    </citation>
    <scope>NUCLEOTIDE SEQUENCE</scope>
    <source>
        <strain evidence="4">G02</strain>
    </source>
</reference>
<dbReference type="GO" id="GO:0080008">
    <property type="term" value="C:Cul4-RING E3 ubiquitin ligase complex"/>
    <property type="evidence" value="ECO:0007669"/>
    <property type="project" value="TreeGrafter"/>
</dbReference>
<comment type="subcellular location">
    <subcellularLocation>
        <location evidence="1">Nucleus</location>
    </subcellularLocation>
</comment>
<dbReference type="GO" id="GO:0005634">
    <property type="term" value="C:nucleus"/>
    <property type="evidence" value="ECO:0007669"/>
    <property type="project" value="UniProtKB-SubCell"/>
</dbReference>
<dbReference type="GO" id="GO:0016567">
    <property type="term" value="P:protein ubiquitination"/>
    <property type="evidence" value="ECO:0007669"/>
    <property type="project" value="InterPro"/>
</dbReference>
<keyword evidence="2" id="KW-0539">Nucleus</keyword>
<evidence type="ECO:0000256" key="1">
    <source>
        <dbReference type="ARBA" id="ARBA00004123"/>
    </source>
</evidence>
<evidence type="ECO:0000256" key="2">
    <source>
        <dbReference type="ARBA" id="ARBA00023242"/>
    </source>
</evidence>
<evidence type="ECO:0000313" key="4">
    <source>
        <dbReference type="EMBL" id="KAL0312275.1"/>
    </source>
</evidence>
<accession>A0AAW2KZA3</accession>
<dbReference type="AlphaFoldDB" id="A0AAW2KZA3"/>
<protein>
    <submittedName>
        <fullName evidence="4">DDB1- and CUL4-associated factor1</fullName>
    </submittedName>
</protein>
<dbReference type="InterPro" id="IPR033270">
    <property type="entry name" value="VPRBP/DCAF1"/>
</dbReference>
<comment type="caution">
    <text evidence="4">The sequence shown here is derived from an EMBL/GenBank/DDBJ whole genome shotgun (WGS) entry which is preliminary data.</text>
</comment>
<dbReference type="EMBL" id="JACGWJ010000026">
    <property type="protein sequence ID" value="KAL0312275.1"/>
    <property type="molecule type" value="Genomic_DNA"/>
</dbReference>
<name>A0AAW2KZA3_SESRA</name>
<feature type="region of interest" description="Disordered" evidence="3">
    <location>
        <begin position="1"/>
        <end position="38"/>
    </location>
</feature>
<organism evidence="4">
    <name type="scientific">Sesamum radiatum</name>
    <name type="common">Black benniseed</name>
    <dbReference type="NCBI Taxonomy" id="300843"/>
    <lineage>
        <taxon>Eukaryota</taxon>
        <taxon>Viridiplantae</taxon>
        <taxon>Streptophyta</taxon>
        <taxon>Embryophyta</taxon>
        <taxon>Tracheophyta</taxon>
        <taxon>Spermatophyta</taxon>
        <taxon>Magnoliopsida</taxon>
        <taxon>eudicotyledons</taxon>
        <taxon>Gunneridae</taxon>
        <taxon>Pentapetalae</taxon>
        <taxon>asterids</taxon>
        <taxon>lamiids</taxon>
        <taxon>Lamiales</taxon>
        <taxon>Pedaliaceae</taxon>
        <taxon>Sesamum</taxon>
    </lineage>
</organism>
<proteinExistence type="predicted"/>
<gene>
    <name evidence="4" type="ORF">Sradi_5626800</name>
</gene>
<evidence type="ECO:0000256" key="3">
    <source>
        <dbReference type="SAM" id="MobiDB-lite"/>
    </source>
</evidence>
<dbReference type="PANTHER" id="PTHR13129:SF4">
    <property type="entry name" value="DDB1- AND CUL4-ASSOCIATED FACTOR 1"/>
    <property type="match status" value="1"/>
</dbReference>
<sequence length="208" mass="23314">MEAPRDAESQPEPEPSAAAAEAPEEHQDQQEEDENEVLMAKAQSLMDKITANPENPSPNVLHALATILETQESRYMEDADHSSTNNGRSAHNVGRLGNLIRENDEFFELISSKFLTENRDSVAVQAATTRLLFSCSLTWMYPHVFEDDVLANIRGWVMEEIPRSSGDDRNWKHDTGKRKTIDSEMLRTYSTGLLAVCLARLVISVVVN</sequence>